<organism evidence="2 3">
    <name type="scientific">Chthoniobacter flavus Ellin428</name>
    <dbReference type="NCBI Taxonomy" id="497964"/>
    <lineage>
        <taxon>Bacteria</taxon>
        <taxon>Pseudomonadati</taxon>
        <taxon>Verrucomicrobiota</taxon>
        <taxon>Spartobacteria</taxon>
        <taxon>Chthoniobacterales</taxon>
        <taxon>Chthoniobacteraceae</taxon>
        <taxon>Chthoniobacter</taxon>
    </lineage>
</organism>
<name>B4D6S0_9BACT</name>
<keyword evidence="3" id="KW-1185">Reference proteome</keyword>
<protein>
    <submittedName>
        <fullName evidence="2">Uncharacterized protein</fullName>
    </submittedName>
</protein>
<dbReference type="STRING" id="497964.CfE428DRAFT_4610"/>
<gene>
    <name evidence="2" type="ORF">CfE428DRAFT_4610</name>
</gene>
<evidence type="ECO:0000313" key="3">
    <source>
        <dbReference type="Proteomes" id="UP000005824"/>
    </source>
</evidence>
<keyword evidence="1" id="KW-0812">Transmembrane</keyword>
<sequence>MNWVKENKFLTGYIAVMVIGVGALGYEVYAASSANDEASDKYTSQAAEYNRLRHLAPFPSRQNLESYDEQKKEAAEVIDAFEADLAKRAFPLEPMTPSGLQDKLKASVSAVRTKAESAGVALPD</sequence>
<accession>B4D6S0</accession>
<keyword evidence="1" id="KW-1133">Transmembrane helix</keyword>
<proteinExistence type="predicted"/>
<feature type="transmembrane region" description="Helical" evidence="1">
    <location>
        <begin position="12"/>
        <end position="31"/>
    </location>
</feature>
<dbReference type="Proteomes" id="UP000005824">
    <property type="component" value="Unassembled WGS sequence"/>
</dbReference>
<dbReference type="RefSeq" id="WP_006981931.1">
    <property type="nucleotide sequence ID" value="NZ_ABVL01000016.1"/>
</dbReference>
<dbReference type="InParanoid" id="B4D6S0"/>
<dbReference type="EMBL" id="ABVL01000016">
    <property type="protein sequence ID" value="EDY17871.1"/>
    <property type="molecule type" value="Genomic_DNA"/>
</dbReference>
<dbReference type="AlphaFoldDB" id="B4D6S0"/>
<keyword evidence="1" id="KW-0472">Membrane</keyword>
<reference evidence="2 3" key="1">
    <citation type="journal article" date="2011" name="J. Bacteriol.">
        <title>Genome sequence of Chthoniobacter flavus Ellin428, an aerobic heterotrophic soil bacterium.</title>
        <authorList>
            <person name="Kant R."/>
            <person name="van Passel M.W."/>
            <person name="Palva A."/>
            <person name="Lucas S."/>
            <person name="Lapidus A."/>
            <person name="Glavina Del Rio T."/>
            <person name="Dalin E."/>
            <person name="Tice H."/>
            <person name="Bruce D."/>
            <person name="Goodwin L."/>
            <person name="Pitluck S."/>
            <person name="Larimer F.W."/>
            <person name="Land M.L."/>
            <person name="Hauser L."/>
            <person name="Sangwan P."/>
            <person name="de Vos W.M."/>
            <person name="Janssen P.H."/>
            <person name="Smidt H."/>
        </authorList>
    </citation>
    <scope>NUCLEOTIDE SEQUENCE [LARGE SCALE GENOMIC DNA]</scope>
    <source>
        <strain evidence="2 3">Ellin428</strain>
    </source>
</reference>
<evidence type="ECO:0000313" key="2">
    <source>
        <dbReference type="EMBL" id="EDY17871.1"/>
    </source>
</evidence>
<comment type="caution">
    <text evidence="2">The sequence shown here is derived from an EMBL/GenBank/DDBJ whole genome shotgun (WGS) entry which is preliminary data.</text>
</comment>
<evidence type="ECO:0000256" key="1">
    <source>
        <dbReference type="SAM" id="Phobius"/>
    </source>
</evidence>